<dbReference type="Proteomes" id="UP000252517">
    <property type="component" value="Unassembled WGS sequence"/>
</dbReference>
<dbReference type="OrthoDB" id="9797060at2"/>
<dbReference type="PANTHER" id="PTHR37811">
    <property type="entry name" value="BLL5343 PROTEIN"/>
    <property type="match status" value="1"/>
</dbReference>
<gene>
    <name evidence="2" type="ORF">TH25_18470</name>
</gene>
<dbReference type="InterPro" id="IPR011008">
    <property type="entry name" value="Dimeric_a/b-barrel"/>
</dbReference>
<evidence type="ECO:0000313" key="2">
    <source>
        <dbReference type="EMBL" id="RCK44883.1"/>
    </source>
</evidence>
<dbReference type="PANTHER" id="PTHR37811:SF2">
    <property type="entry name" value="ABM DOMAIN-CONTAINING PROTEIN"/>
    <property type="match status" value="1"/>
</dbReference>
<evidence type="ECO:0000313" key="3">
    <source>
        <dbReference type="Proteomes" id="UP000252517"/>
    </source>
</evidence>
<protein>
    <recommendedName>
        <fullName evidence="1">ABM domain-containing protein</fullName>
    </recommendedName>
</protein>
<feature type="domain" description="ABM" evidence="1">
    <location>
        <begin position="11"/>
        <end position="99"/>
    </location>
</feature>
<dbReference type="SUPFAM" id="SSF54909">
    <property type="entry name" value="Dimeric alpha+beta barrel"/>
    <property type="match status" value="1"/>
</dbReference>
<dbReference type="InterPro" id="IPR052936">
    <property type="entry name" value="Jasmonate_Hydroxylase-like"/>
</dbReference>
<reference evidence="2 3" key="1">
    <citation type="submission" date="2014-07" db="EMBL/GenBank/DDBJ databases">
        <title>Draft genome sequence of Thalassospira profundimaris S25-3-2.</title>
        <authorList>
            <person name="Lai Q."/>
            <person name="Shao Z."/>
        </authorList>
    </citation>
    <scope>NUCLEOTIDE SEQUENCE [LARGE SCALE GENOMIC DNA]</scope>
    <source>
        <strain evidence="2 3">S25-3-2</strain>
    </source>
</reference>
<proteinExistence type="predicted"/>
<dbReference type="EMBL" id="JPWH01000018">
    <property type="protein sequence ID" value="RCK44883.1"/>
    <property type="molecule type" value="Genomic_DNA"/>
</dbReference>
<dbReference type="RefSeq" id="WP_114089652.1">
    <property type="nucleotide sequence ID" value="NZ_JPWH01000018.1"/>
</dbReference>
<organism evidence="2 3">
    <name type="scientific">Thalassospira profundimaris</name>
    <dbReference type="NCBI Taxonomy" id="502049"/>
    <lineage>
        <taxon>Bacteria</taxon>
        <taxon>Pseudomonadati</taxon>
        <taxon>Pseudomonadota</taxon>
        <taxon>Alphaproteobacteria</taxon>
        <taxon>Rhodospirillales</taxon>
        <taxon>Thalassospiraceae</taxon>
        <taxon>Thalassospira</taxon>
    </lineage>
</organism>
<dbReference type="InterPro" id="IPR007138">
    <property type="entry name" value="ABM_dom"/>
</dbReference>
<name>A0A367WTV7_9PROT</name>
<accession>A0A367WTV7</accession>
<dbReference type="Gene3D" id="3.30.70.100">
    <property type="match status" value="1"/>
</dbReference>
<evidence type="ECO:0000259" key="1">
    <source>
        <dbReference type="PROSITE" id="PS51725"/>
    </source>
</evidence>
<comment type="caution">
    <text evidence="2">The sequence shown here is derived from an EMBL/GenBank/DDBJ whole genome shotgun (WGS) entry which is preliminary data.</text>
</comment>
<dbReference type="PROSITE" id="PS51725">
    <property type="entry name" value="ABM"/>
    <property type="match status" value="1"/>
</dbReference>
<sequence length="114" mass="13160">MPLSRLPSPPYYAVIFASVRTDKDDDGYAKMAVEMSRLAAQQEGYLGQDSTERDNEGMGITVSYWRDEAAILAWKKQVDHTAARNMGREKWYKSYTLRVARVERAYDFDRPEQA</sequence>
<dbReference type="AlphaFoldDB" id="A0A367WTV7"/>
<dbReference type="Pfam" id="PF03992">
    <property type="entry name" value="ABM"/>
    <property type="match status" value="1"/>
</dbReference>